<evidence type="ECO:0000313" key="2">
    <source>
        <dbReference type="EMBL" id="EGO28374.1"/>
    </source>
</evidence>
<protein>
    <submittedName>
        <fullName evidence="2">Uncharacterized protein</fullName>
    </submittedName>
</protein>
<dbReference type="OrthoDB" id="2676448at2759"/>
<accession>F8NKA8</accession>
<dbReference type="Proteomes" id="UP000008064">
    <property type="component" value="Unassembled WGS sequence"/>
</dbReference>
<gene>
    <name evidence="2" type="ORF">SERLADRAFT_434280</name>
</gene>
<dbReference type="RefSeq" id="XP_007314573.1">
    <property type="nucleotide sequence ID" value="XM_007314511.1"/>
</dbReference>
<dbReference type="EMBL" id="GL945430">
    <property type="protein sequence ID" value="EGO28374.1"/>
    <property type="molecule type" value="Genomic_DNA"/>
</dbReference>
<dbReference type="AlphaFoldDB" id="F8NKA8"/>
<proteinExistence type="predicted"/>
<sequence length="177" mass="20022">MSHRPWAKPAGRLAMDFYFKACHAREEIKRLNIEIHQVATYLRDEDKYLQICEEQICPASPALAYQIRIHYIKQGCLNAHHVLHLLDIVKLPGFSGMIVPGERTQTGVGESRSIPMAKLPSLLVPVSHSPWVGQPSEDNICKQRDSPEDLEEEEEEDEHVEEASEAVLGILEVSEDT</sequence>
<evidence type="ECO:0000256" key="1">
    <source>
        <dbReference type="SAM" id="MobiDB-lite"/>
    </source>
</evidence>
<dbReference type="HOGENOM" id="CLU_013084_0_2_1"/>
<dbReference type="GeneID" id="18814366"/>
<dbReference type="KEGG" id="sla:SERLADRAFT_434280"/>
<reference evidence="2" key="1">
    <citation type="submission" date="2011-04" db="EMBL/GenBank/DDBJ databases">
        <title>Evolution of plant cell wall degrading machinery underlies the functional diversity of forest fungi.</title>
        <authorList>
            <consortium name="US DOE Joint Genome Institute (JGI-PGF)"/>
            <person name="Eastwood D.C."/>
            <person name="Floudas D."/>
            <person name="Binder M."/>
            <person name="Majcherczyk A."/>
            <person name="Schneider P."/>
            <person name="Aerts A."/>
            <person name="Asiegbu F.O."/>
            <person name="Baker S.E."/>
            <person name="Barry K."/>
            <person name="Bendiksby M."/>
            <person name="Blumentritt M."/>
            <person name="Coutinho P.M."/>
            <person name="Cullen D."/>
            <person name="Cullen D."/>
            <person name="Gathman A."/>
            <person name="Goodell B."/>
            <person name="Henrissat B."/>
            <person name="Ihrmark K."/>
            <person name="Kauserud H."/>
            <person name="Kohler A."/>
            <person name="LaButti K."/>
            <person name="Lapidus A."/>
            <person name="Lavin J.L."/>
            <person name="Lee Y.-H."/>
            <person name="Lindquist E."/>
            <person name="Lilly W."/>
            <person name="Lucas S."/>
            <person name="Morin E."/>
            <person name="Murat C."/>
            <person name="Oguiza J.A."/>
            <person name="Park J."/>
            <person name="Pisabarro A.G."/>
            <person name="Riley R."/>
            <person name="Rosling A."/>
            <person name="Salamov A."/>
            <person name="Schmidt O."/>
            <person name="Schmutz J."/>
            <person name="Skrede I."/>
            <person name="Stenlid J."/>
            <person name="Wiebenga A."/>
            <person name="Xie X."/>
            <person name="Kues U."/>
            <person name="Hibbett D.S."/>
            <person name="Hoffmeister D."/>
            <person name="Hogberg N."/>
            <person name="Martin F."/>
            <person name="Grigoriev I.V."/>
            <person name="Watkinson S.C."/>
        </authorList>
    </citation>
    <scope>NUCLEOTIDE SEQUENCE</scope>
    <source>
        <strain evidence="2">S7.9</strain>
    </source>
</reference>
<organism>
    <name type="scientific">Serpula lacrymans var. lacrymans (strain S7.9)</name>
    <name type="common">Dry rot fungus</name>
    <dbReference type="NCBI Taxonomy" id="578457"/>
    <lineage>
        <taxon>Eukaryota</taxon>
        <taxon>Fungi</taxon>
        <taxon>Dikarya</taxon>
        <taxon>Basidiomycota</taxon>
        <taxon>Agaricomycotina</taxon>
        <taxon>Agaricomycetes</taxon>
        <taxon>Agaricomycetidae</taxon>
        <taxon>Boletales</taxon>
        <taxon>Coniophorineae</taxon>
        <taxon>Serpulaceae</taxon>
        <taxon>Serpula</taxon>
    </lineage>
</organism>
<name>F8NKA8_SERL9</name>
<feature type="compositionally biased region" description="Acidic residues" evidence="1">
    <location>
        <begin position="148"/>
        <end position="164"/>
    </location>
</feature>
<feature type="region of interest" description="Disordered" evidence="1">
    <location>
        <begin position="130"/>
        <end position="177"/>
    </location>
</feature>